<keyword evidence="2" id="KW-1185">Reference proteome</keyword>
<protein>
    <submittedName>
        <fullName evidence="1">Uncharacterized protein</fullName>
    </submittedName>
</protein>
<dbReference type="EMBL" id="JAAOAO010000187">
    <property type="protein sequence ID" value="KAF5558347.1"/>
    <property type="molecule type" value="Genomic_DNA"/>
</dbReference>
<name>A0A8H5JP52_9HYPO</name>
<accession>A0A8H5JP52</accession>
<dbReference type="AlphaFoldDB" id="A0A8H5JP52"/>
<dbReference type="Proteomes" id="UP000574317">
    <property type="component" value="Unassembled WGS sequence"/>
</dbReference>
<evidence type="ECO:0000313" key="2">
    <source>
        <dbReference type="Proteomes" id="UP000574317"/>
    </source>
</evidence>
<comment type="caution">
    <text evidence="1">The sequence shown here is derived from an EMBL/GenBank/DDBJ whole genome shotgun (WGS) entry which is preliminary data.</text>
</comment>
<reference evidence="1 2" key="1">
    <citation type="submission" date="2020-05" db="EMBL/GenBank/DDBJ databases">
        <title>Identification and distribution of gene clusters putatively required for synthesis of sphingolipid metabolism inhibitors in phylogenetically diverse species of the filamentous fungus Fusarium.</title>
        <authorList>
            <person name="Kim H.-S."/>
            <person name="Busman M."/>
            <person name="Brown D.W."/>
            <person name="Divon H."/>
            <person name="Uhlig S."/>
            <person name="Proctor R.H."/>
        </authorList>
    </citation>
    <scope>NUCLEOTIDE SEQUENCE [LARGE SCALE GENOMIC DNA]</scope>
    <source>
        <strain evidence="1 2">NRRL 25196</strain>
    </source>
</reference>
<gene>
    <name evidence="1" type="ORF">FNAPI_5120</name>
</gene>
<organism evidence="1 2">
    <name type="scientific">Fusarium napiforme</name>
    <dbReference type="NCBI Taxonomy" id="42672"/>
    <lineage>
        <taxon>Eukaryota</taxon>
        <taxon>Fungi</taxon>
        <taxon>Dikarya</taxon>
        <taxon>Ascomycota</taxon>
        <taxon>Pezizomycotina</taxon>
        <taxon>Sordariomycetes</taxon>
        <taxon>Hypocreomycetidae</taxon>
        <taxon>Hypocreales</taxon>
        <taxon>Nectriaceae</taxon>
        <taxon>Fusarium</taxon>
        <taxon>Fusarium fujikuroi species complex</taxon>
    </lineage>
</organism>
<evidence type="ECO:0000313" key="1">
    <source>
        <dbReference type="EMBL" id="KAF5558347.1"/>
    </source>
</evidence>
<proteinExistence type="predicted"/>
<sequence>MRYAPLLSTVGCAFFHASHARLFEFTGPDSSEKLNLTQPITITWNPNSGSYVEPEVRALDLWFYVITSDGSGRLGWELDKNLSLSAGSYKWNPGGVVESINKTGASISPDAVHVFEARFMNGSGSWLSALDSNKYAVEASDRIRNSAGKGAQVGIYTAAVAFTLASLVLL</sequence>